<dbReference type="AlphaFoldDB" id="A0A2W7UML7"/>
<accession>A0A2W7UML7</accession>
<evidence type="ECO:0000259" key="5">
    <source>
        <dbReference type="Pfam" id="PF13525"/>
    </source>
</evidence>
<name>A0A2W7UML7_9FLAO</name>
<keyword evidence="2" id="KW-0472">Membrane</keyword>
<feature type="signal peptide" evidence="4">
    <location>
        <begin position="1"/>
        <end position="22"/>
    </location>
</feature>
<dbReference type="NCBIfam" id="TIGR03302">
    <property type="entry name" value="OM_YfiO"/>
    <property type="match status" value="1"/>
</dbReference>
<evidence type="ECO:0000256" key="3">
    <source>
        <dbReference type="ARBA" id="ARBA00023237"/>
    </source>
</evidence>
<evidence type="ECO:0000256" key="1">
    <source>
        <dbReference type="ARBA" id="ARBA00022729"/>
    </source>
</evidence>
<reference evidence="6 7" key="1">
    <citation type="submission" date="2018-06" db="EMBL/GenBank/DDBJ databases">
        <title>Flavobacterium sp IMCC34762, genome.</title>
        <authorList>
            <person name="Joung Y."/>
            <person name="Cho J."/>
            <person name="Song J."/>
        </authorList>
    </citation>
    <scope>NUCLEOTIDE SEQUENCE [LARGE SCALE GENOMIC DNA]</scope>
    <source>
        <strain evidence="6 7">IMCC34762</strain>
    </source>
</reference>
<evidence type="ECO:0000256" key="2">
    <source>
        <dbReference type="ARBA" id="ARBA00023136"/>
    </source>
</evidence>
<dbReference type="Gene3D" id="1.25.40.10">
    <property type="entry name" value="Tetratricopeptide repeat domain"/>
    <property type="match status" value="1"/>
</dbReference>
<evidence type="ECO:0000256" key="4">
    <source>
        <dbReference type="SAM" id="SignalP"/>
    </source>
</evidence>
<protein>
    <submittedName>
        <fullName evidence="6">Outer membrane protein assembly factor BamD</fullName>
    </submittedName>
</protein>
<dbReference type="InterPro" id="IPR039565">
    <property type="entry name" value="BamD-like"/>
</dbReference>
<dbReference type="InterPro" id="IPR011990">
    <property type="entry name" value="TPR-like_helical_dom_sf"/>
</dbReference>
<sequence length="264" mass="30391">MKKIISVLLVALFLYSCSDYQAALKNEDVAAKFDVATKMYEAGKYTKAIRLFEQLAPAYRGKPSGEKLFYMYAQSCYKTKQYYLAGYQFDSFVSGYPKSEKSEECAYLGAQSYSMLSPVYSIDQTDTFKAIEKIQGFIDRYPNSQYITEANAISRKLNDKIERKVYENALEYNRISNYKSAIIAFDNFIADYPGTTLKEKALYYKLDSAYSLAINSVPSKMEERLITAKTSYNNLVKFKPNTEYKKKADEMLAQIDVELQKYNK</sequence>
<keyword evidence="3" id="KW-0998">Cell outer membrane</keyword>
<gene>
    <name evidence="6" type="ORF">DOS84_03390</name>
</gene>
<keyword evidence="7" id="KW-1185">Reference proteome</keyword>
<dbReference type="PROSITE" id="PS51257">
    <property type="entry name" value="PROKAR_LIPOPROTEIN"/>
    <property type="match status" value="1"/>
</dbReference>
<dbReference type="Proteomes" id="UP000249177">
    <property type="component" value="Unassembled WGS sequence"/>
</dbReference>
<dbReference type="EMBL" id="QKXH01000002">
    <property type="protein sequence ID" value="PZX94615.1"/>
    <property type="molecule type" value="Genomic_DNA"/>
</dbReference>
<keyword evidence="1 4" id="KW-0732">Signal</keyword>
<dbReference type="Pfam" id="PF13525">
    <property type="entry name" value="YfiO"/>
    <property type="match status" value="1"/>
</dbReference>
<feature type="chain" id="PRO_5015957377" evidence="4">
    <location>
        <begin position="23"/>
        <end position="264"/>
    </location>
</feature>
<dbReference type="SUPFAM" id="SSF48452">
    <property type="entry name" value="TPR-like"/>
    <property type="match status" value="1"/>
</dbReference>
<proteinExistence type="predicted"/>
<dbReference type="OrthoDB" id="9770761at2"/>
<evidence type="ECO:0000313" key="6">
    <source>
        <dbReference type="EMBL" id="PZX94615.1"/>
    </source>
</evidence>
<feature type="domain" description="Outer membrane lipoprotein BamD-like" evidence="5">
    <location>
        <begin position="31"/>
        <end position="219"/>
    </location>
</feature>
<dbReference type="RefSeq" id="WP_111408715.1">
    <property type="nucleotide sequence ID" value="NZ_QKXH01000002.1"/>
</dbReference>
<dbReference type="InterPro" id="IPR017689">
    <property type="entry name" value="BamD"/>
</dbReference>
<evidence type="ECO:0000313" key="7">
    <source>
        <dbReference type="Proteomes" id="UP000249177"/>
    </source>
</evidence>
<organism evidence="6 7">
    <name type="scientific">Flavobacterium aquariorum</name>
    <dbReference type="NCBI Taxonomy" id="2217670"/>
    <lineage>
        <taxon>Bacteria</taxon>
        <taxon>Pseudomonadati</taxon>
        <taxon>Bacteroidota</taxon>
        <taxon>Flavobacteriia</taxon>
        <taxon>Flavobacteriales</taxon>
        <taxon>Flavobacteriaceae</taxon>
        <taxon>Flavobacterium</taxon>
    </lineage>
</organism>
<comment type="caution">
    <text evidence="6">The sequence shown here is derived from an EMBL/GenBank/DDBJ whole genome shotgun (WGS) entry which is preliminary data.</text>
</comment>